<feature type="binding site" evidence="7">
    <location>
        <position position="824"/>
    </location>
    <ligand>
        <name>Zn(2+)</name>
        <dbReference type="ChEBI" id="CHEBI:29105"/>
        <label>2</label>
    </ligand>
</feature>
<dbReference type="InterPro" id="IPR006592">
    <property type="entry name" value="RNA_pol_N"/>
</dbReference>
<dbReference type="CDD" id="cd01609">
    <property type="entry name" value="RNAP_beta'_N"/>
    <property type="match status" value="1"/>
</dbReference>
<sequence length="1445" mass="160549">MAFKRDTKVKNNFTKITIGLASPEEILENSYGEVTKPETINYRTYKPERDGLFCERIFGPTKDYECACGKYKRIRYKGIVCDRCGVEVTEKKVRRERSGHIELVVPVAHIWYFRSLPNKMGYLLGMPTKKLDSVIYYEKYVVIQPGVMEGRKDADGGEMNGSHKFDLLSEDEYLDIIDHQIEPNNVSLDDTDPNKFIAKMGAAAVYDLLAGLDLDAISYELRDRANSDSSQQRKTEALKRLQVVEAFRSSKDYNRPEWMIMKIIPVIPPELRPLVPLDGGRFATSDLNDLYRRVIIRNNRLKRLVEIKAPEVILRNEKRMLQEAVDSLFDNSRKSSAVKSESNRPLKSLSDSLKGKAGRFRQNLLGKRVDYSARSVIVVGPELKMGECGLPKLMAAELYKPFIIRKLIERGIVKTVKSAKKIVDRREPVIWDILENVMKGHPVLLNRAPTLHRLGIQAFQPKLIEGKAIQLHPLACTAFNADFDGDQMAVHLPLSNEAILEAQILMLQSHNILNPANGAPITVPSQDMVLGLYYITKIRPGAKGEGLTFYGPEEAIIARNEGKCDLHALVKVMVNDLVDGKLQKRMVETSVGRVIVNGIIPEEVGYFNDIISKKTLRSIIADVIKNVGMARACEFLDGIKNLGYRMAYVAGLSFNLDDIIIPEEKGSIVERGNEEVRQITENYNMGFITDTERYNQVIDTWTHVNNDLGNVLMKQMTEADQGFNAVYMMLDSGARGSKDQIKQLSGMRGLMAKPQKAGAEGQQIIENPILSNFKEGMSVLEYFISSHGARKGLADTAMKTADAGYLTRRLVDVSHDVIITEEDCGTLRGLVCTALKNGDETISTLYERILGRVSVHDIIHPTTGELIVAAGDEITEDKAQIIENSPIESVEIRSVLTCESKHGVCMKCYGRNLATSRMVQKGEAVGVIAAQAIGEPGTQLTLRTFHAGGVAGNAAANASIVAKNDSRIEFDELRTVPFIESDGEKDVHCQMVVSRLAEIRFVDVNTGIVLSTLNVPYGSSLYFKHDDTVKKGDLIAKWDPFNAVIVSEYAGRLKFNNIIEGLTFRAETDETTGLTEKIITDSKDRSRVPTCDIINSKGEVVGTYNFPVGGHVVVDDGATVKTGQTLVKIPRAVGGAGDITGGLPRVTELFEARNPSNPAVVSEIDGEVMMGKVKRGNREIIVTSKTGDQKKYLVSLSKQILVQEHDAVRAGTPLSDGVITPGDILAIKGPTAVQEYIVNEVQDVYRLQGVKINDKHFEIIVRQMMRKVQINDPGDTTFLEQELVDKLDFSEENDRIWGKKVVTDAGDSEVMKPGQIVTARKLRDENSSLKRRDLRPVQVRDAVPATSTQILQGITRAALQTKSFMSAASFQETTKVLNEAAIRGKVDRLEGMKENVICGHLIPAGTGLRQWDKLIVGSQEEYDRMQANKKNVLDFEEKEEPVTAE</sequence>
<dbReference type="InterPro" id="IPR007083">
    <property type="entry name" value="RNA_pol_Rpb1_4"/>
</dbReference>
<evidence type="ECO:0000259" key="9">
    <source>
        <dbReference type="SMART" id="SM00663"/>
    </source>
</evidence>
<evidence type="ECO:0000256" key="5">
    <source>
        <dbReference type="ARBA" id="ARBA00023163"/>
    </source>
</evidence>
<dbReference type="InterPro" id="IPR012754">
    <property type="entry name" value="DNA-dir_RpoC_beta_prime_bact"/>
</dbReference>
<dbReference type="SMART" id="SM00663">
    <property type="entry name" value="RPOLA_N"/>
    <property type="match status" value="1"/>
</dbReference>
<dbReference type="InterPro" id="IPR007080">
    <property type="entry name" value="RNA_pol_Rpb1_1"/>
</dbReference>
<feature type="binding site" evidence="7">
    <location>
        <position position="68"/>
    </location>
    <ligand>
        <name>Zn(2+)</name>
        <dbReference type="ChEBI" id="CHEBI:29105"/>
        <label>1</label>
    </ligand>
</feature>
<reference evidence="11" key="1">
    <citation type="submission" date="2015-11" db="EMBL/GenBank/DDBJ databases">
        <authorList>
            <person name="Holder M.E."/>
            <person name="Ajami N.J."/>
            <person name="Petrosino J.F."/>
        </authorList>
    </citation>
    <scope>NUCLEOTIDE SEQUENCE [LARGE SCALE GENOMIC DNA]</scope>
    <source>
        <strain evidence="11">F0113</strain>
    </source>
</reference>
<dbReference type="GO" id="GO:0008270">
    <property type="term" value="F:zinc ion binding"/>
    <property type="evidence" value="ECO:0007669"/>
    <property type="project" value="UniProtKB-UniRule"/>
</dbReference>
<dbReference type="Gene3D" id="2.40.40.20">
    <property type="match status" value="1"/>
</dbReference>
<evidence type="ECO:0000256" key="6">
    <source>
        <dbReference type="ARBA" id="ARBA00048552"/>
    </source>
</evidence>
<keyword evidence="1 7" id="KW-0240">DNA-directed RNA polymerase</keyword>
<dbReference type="PANTHER" id="PTHR19376:SF54">
    <property type="entry name" value="DNA-DIRECTED RNA POLYMERASE SUBUNIT BETA"/>
    <property type="match status" value="1"/>
</dbReference>
<accession>A0A0S2KHJ9</accession>
<dbReference type="SUPFAM" id="SSF64484">
    <property type="entry name" value="beta and beta-prime subunits of DNA dependent RNA-polymerase"/>
    <property type="match status" value="1"/>
</dbReference>
<evidence type="ECO:0000256" key="3">
    <source>
        <dbReference type="ARBA" id="ARBA00022695"/>
    </source>
</evidence>
<dbReference type="Pfam" id="PF05000">
    <property type="entry name" value="RNA_pol_Rpb1_4"/>
    <property type="match status" value="1"/>
</dbReference>
<gene>
    <name evidence="7" type="primary">rpoC</name>
    <name evidence="10" type="ORF">AS203_00665</name>
</gene>
<dbReference type="InterPro" id="IPR038120">
    <property type="entry name" value="Rpb1_funnel_sf"/>
</dbReference>
<dbReference type="GO" id="GO:0000287">
    <property type="term" value="F:magnesium ion binding"/>
    <property type="evidence" value="ECO:0007669"/>
    <property type="project" value="UniProtKB-UniRule"/>
</dbReference>
<dbReference type="RefSeq" id="WP_025065918.1">
    <property type="nucleotide sequence ID" value="NZ_CP013195.1"/>
</dbReference>
<comment type="cofactor">
    <cofactor evidence="7">
        <name>Zn(2+)</name>
        <dbReference type="ChEBI" id="CHEBI:29105"/>
    </cofactor>
    <text evidence="7">Binds 2 Zn(2+) ions per subunit.</text>
</comment>
<dbReference type="InterPro" id="IPR007066">
    <property type="entry name" value="RNA_pol_Rpb1_3"/>
</dbReference>
<dbReference type="InterPro" id="IPR000722">
    <property type="entry name" value="RNA_pol_asu"/>
</dbReference>
<dbReference type="EMBL" id="CP013195">
    <property type="protein sequence ID" value="ALO47804.1"/>
    <property type="molecule type" value="Genomic_DNA"/>
</dbReference>
<dbReference type="Gene3D" id="1.10.150.390">
    <property type="match status" value="1"/>
</dbReference>
<feature type="binding site" evidence="7">
    <location>
        <position position="84"/>
    </location>
    <ligand>
        <name>Zn(2+)</name>
        <dbReference type="ChEBI" id="CHEBI:29105"/>
        <label>1</label>
    </ligand>
</feature>
<proteinExistence type="inferred from homology"/>
<dbReference type="HAMAP" id="MF_01322">
    <property type="entry name" value="RNApol_bact_RpoC"/>
    <property type="match status" value="1"/>
</dbReference>
<feature type="binding site" evidence="7">
    <location>
        <position position="482"/>
    </location>
    <ligand>
        <name>Mg(2+)</name>
        <dbReference type="ChEBI" id="CHEBI:18420"/>
    </ligand>
</feature>
<dbReference type="KEGG" id="peo:AS203_00665"/>
<evidence type="ECO:0000256" key="2">
    <source>
        <dbReference type="ARBA" id="ARBA00022679"/>
    </source>
</evidence>
<keyword evidence="11" id="KW-1185">Reference proteome</keyword>
<dbReference type="GO" id="GO:0003677">
    <property type="term" value="F:DNA binding"/>
    <property type="evidence" value="ECO:0007669"/>
    <property type="project" value="UniProtKB-UniRule"/>
</dbReference>
<feature type="binding site" evidence="7">
    <location>
        <position position="81"/>
    </location>
    <ligand>
        <name>Zn(2+)</name>
        <dbReference type="ChEBI" id="CHEBI:29105"/>
        <label>1</label>
    </ligand>
</feature>
<dbReference type="Gene3D" id="2.40.50.100">
    <property type="match status" value="3"/>
</dbReference>
<dbReference type="GO" id="GO:0000428">
    <property type="term" value="C:DNA-directed RNA polymerase complex"/>
    <property type="evidence" value="ECO:0007669"/>
    <property type="project" value="UniProtKB-KW"/>
</dbReference>
<keyword evidence="7" id="KW-0862">Zinc</keyword>
<comment type="similarity">
    <text evidence="7 8">Belongs to the RNA polymerase beta' chain family.</text>
</comment>
<dbReference type="EC" id="2.7.7.6" evidence="7"/>
<feature type="binding site" evidence="7">
    <location>
        <position position="908"/>
    </location>
    <ligand>
        <name>Zn(2+)</name>
        <dbReference type="ChEBI" id="CHEBI:29105"/>
        <label>2</label>
    </ligand>
</feature>
<dbReference type="eggNOG" id="COG0086">
    <property type="taxonomic scope" value="Bacteria"/>
</dbReference>
<comment type="cofactor">
    <cofactor evidence="7">
        <name>Mg(2+)</name>
        <dbReference type="ChEBI" id="CHEBI:18420"/>
    </cofactor>
    <text evidence="7">Binds 1 Mg(2+) ion per subunit.</text>
</comment>
<keyword evidence="4 7" id="KW-0479">Metal-binding</keyword>
<dbReference type="Pfam" id="PF04997">
    <property type="entry name" value="RNA_pol_Rpb1_1"/>
    <property type="match status" value="1"/>
</dbReference>
<dbReference type="PANTHER" id="PTHR19376">
    <property type="entry name" value="DNA-DIRECTED RNA POLYMERASE"/>
    <property type="match status" value="1"/>
</dbReference>
<dbReference type="Pfam" id="PF00623">
    <property type="entry name" value="RNA_pol_Rpb1_2"/>
    <property type="match status" value="2"/>
</dbReference>
<protein>
    <recommendedName>
        <fullName evidence="7">DNA-directed RNA polymerase subunit beta'</fullName>
        <shortName evidence="7">RNAP subunit beta'</shortName>
        <ecNumber evidence="7">2.7.7.6</ecNumber>
    </recommendedName>
    <alternativeName>
        <fullName evidence="7">RNA polymerase subunit beta'</fullName>
    </alternativeName>
    <alternativeName>
        <fullName evidence="7">Transcriptase subunit beta'</fullName>
    </alternativeName>
</protein>
<feature type="domain" description="RNA polymerase N-terminal" evidence="9">
    <location>
        <begin position="257"/>
        <end position="536"/>
    </location>
</feature>
<dbReference type="InterPro" id="IPR042102">
    <property type="entry name" value="RNA_pol_Rpb1_3_sf"/>
</dbReference>
<dbReference type="GO" id="GO:0003899">
    <property type="term" value="F:DNA-directed RNA polymerase activity"/>
    <property type="evidence" value="ECO:0007669"/>
    <property type="project" value="UniProtKB-UniRule"/>
</dbReference>
<dbReference type="Pfam" id="PF04983">
    <property type="entry name" value="RNA_pol_Rpb1_3"/>
    <property type="match status" value="1"/>
</dbReference>
<dbReference type="Pfam" id="PF04998">
    <property type="entry name" value="RNA_pol_Rpb1_5"/>
    <property type="match status" value="1"/>
</dbReference>
<comment type="function">
    <text evidence="7 8">DNA-dependent RNA polymerase catalyzes the transcription of DNA into RNA using the four ribonucleoside triphosphates as substrates.</text>
</comment>
<dbReference type="Gene3D" id="1.10.274.100">
    <property type="entry name" value="RNA polymerase Rpb1, domain 3"/>
    <property type="match status" value="2"/>
</dbReference>
<dbReference type="Gene3D" id="1.10.132.30">
    <property type="match status" value="1"/>
</dbReference>
<name>A0A0S2KHJ9_9BACT</name>
<dbReference type="Gene3D" id="4.10.860.120">
    <property type="entry name" value="RNA polymerase II, clamp domain"/>
    <property type="match status" value="1"/>
</dbReference>
<dbReference type="Proteomes" id="UP000056252">
    <property type="component" value="Chromosome"/>
</dbReference>
<keyword evidence="2 7" id="KW-0808">Transferase</keyword>
<feature type="binding site" evidence="7">
    <location>
        <position position="484"/>
    </location>
    <ligand>
        <name>Mg(2+)</name>
        <dbReference type="ChEBI" id="CHEBI:18420"/>
    </ligand>
</feature>
<evidence type="ECO:0000313" key="11">
    <source>
        <dbReference type="Proteomes" id="UP000056252"/>
    </source>
</evidence>
<evidence type="ECO:0000256" key="1">
    <source>
        <dbReference type="ARBA" id="ARBA00022478"/>
    </source>
</evidence>
<feature type="binding site" evidence="7">
    <location>
        <position position="486"/>
    </location>
    <ligand>
        <name>Mg(2+)</name>
        <dbReference type="ChEBI" id="CHEBI:18420"/>
    </ligand>
</feature>
<dbReference type="NCBIfam" id="TIGR02386">
    <property type="entry name" value="rpoC_TIGR"/>
    <property type="match status" value="1"/>
</dbReference>
<dbReference type="InterPro" id="IPR007081">
    <property type="entry name" value="RNA_pol_Rpb1_5"/>
</dbReference>
<keyword evidence="7" id="KW-0460">Magnesium</keyword>
<feature type="binding site" evidence="7">
    <location>
        <position position="66"/>
    </location>
    <ligand>
        <name>Zn(2+)</name>
        <dbReference type="ChEBI" id="CHEBI:29105"/>
        <label>1</label>
    </ligand>
</feature>
<dbReference type="GO" id="GO:0006351">
    <property type="term" value="P:DNA-templated transcription"/>
    <property type="evidence" value="ECO:0007669"/>
    <property type="project" value="UniProtKB-UniRule"/>
</dbReference>
<dbReference type="Gene3D" id="1.10.40.90">
    <property type="match status" value="1"/>
</dbReference>
<evidence type="ECO:0000313" key="10">
    <source>
        <dbReference type="EMBL" id="ALO47804.1"/>
    </source>
</evidence>
<evidence type="ECO:0000256" key="7">
    <source>
        <dbReference type="HAMAP-Rule" id="MF_01322"/>
    </source>
</evidence>
<evidence type="ECO:0000256" key="8">
    <source>
        <dbReference type="RuleBase" id="RU004279"/>
    </source>
</evidence>
<dbReference type="InterPro" id="IPR045867">
    <property type="entry name" value="DNA-dir_RpoC_beta_prime"/>
</dbReference>
<evidence type="ECO:0000256" key="4">
    <source>
        <dbReference type="ARBA" id="ARBA00022723"/>
    </source>
</evidence>
<dbReference type="Gene3D" id="1.10.1790.20">
    <property type="match status" value="1"/>
</dbReference>
<feature type="binding site" evidence="7">
    <location>
        <position position="898"/>
    </location>
    <ligand>
        <name>Zn(2+)</name>
        <dbReference type="ChEBI" id="CHEBI:29105"/>
        <label>2</label>
    </ligand>
</feature>
<keyword evidence="5 7" id="KW-0804">Transcription</keyword>
<dbReference type="InterPro" id="IPR044893">
    <property type="entry name" value="RNA_pol_Rpb1_clamp_domain"/>
</dbReference>
<keyword evidence="3 7" id="KW-0548">Nucleotidyltransferase</keyword>
<dbReference type="STRING" id="76123.AS203_00665"/>
<comment type="subunit">
    <text evidence="7">The RNAP catalytic core consists of 2 alpha, 1 beta, 1 beta' and 1 omega subunit. When a sigma factor is associated with the core the holoenzyme is formed, which can initiate transcription.</text>
</comment>
<organism evidence="10 11">
    <name type="scientific">Hoylesella enoeca</name>
    <dbReference type="NCBI Taxonomy" id="76123"/>
    <lineage>
        <taxon>Bacteria</taxon>
        <taxon>Pseudomonadati</taxon>
        <taxon>Bacteroidota</taxon>
        <taxon>Bacteroidia</taxon>
        <taxon>Bacteroidales</taxon>
        <taxon>Prevotellaceae</taxon>
        <taxon>Hoylesella</taxon>
    </lineage>
</organism>
<comment type="catalytic activity">
    <reaction evidence="6 7 8">
        <text>RNA(n) + a ribonucleoside 5'-triphosphate = RNA(n+1) + diphosphate</text>
        <dbReference type="Rhea" id="RHEA:21248"/>
        <dbReference type="Rhea" id="RHEA-COMP:14527"/>
        <dbReference type="Rhea" id="RHEA-COMP:17342"/>
        <dbReference type="ChEBI" id="CHEBI:33019"/>
        <dbReference type="ChEBI" id="CHEBI:61557"/>
        <dbReference type="ChEBI" id="CHEBI:140395"/>
        <dbReference type="EC" id="2.7.7.6"/>
    </reaction>
</comment>
<dbReference type="OrthoDB" id="9815296at2"/>
<feature type="binding site" evidence="7">
    <location>
        <position position="905"/>
    </location>
    <ligand>
        <name>Zn(2+)</name>
        <dbReference type="ChEBI" id="CHEBI:29105"/>
        <label>2</label>
    </ligand>
</feature>
<dbReference type="CDD" id="cd02655">
    <property type="entry name" value="RNAP_beta'_C"/>
    <property type="match status" value="1"/>
</dbReference>